<protein>
    <submittedName>
        <fullName evidence="1">Uncharacterized protein</fullName>
    </submittedName>
</protein>
<proteinExistence type="predicted"/>
<sequence length="46" mass="5069">MKAQNTIKLAKKTVFVYKNVKNQNNFSTNTGDMGHTIISNATIGIL</sequence>
<evidence type="ECO:0000313" key="1">
    <source>
        <dbReference type="EMBL" id="SER08559.1"/>
    </source>
</evidence>
<gene>
    <name evidence="1" type="ORF">SAMN04488023_10469</name>
</gene>
<reference evidence="1 2" key="1">
    <citation type="submission" date="2016-10" db="EMBL/GenBank/DDBJ databases">
        <authorList>
            <person name="de Groot N.N."/>
        </authorList>
    </citation>
    <scope>NUCLEOTIDE SEQUENCE [LARGE SCALE GENOMIC DNA]</scope>
    <source>
        <strain evidence="1 2">DSM 18610</strain>
    </source>
</reference>
<name>A0A1H9LBF7_9SPHI</name>
<organism evidence="1 2">
    <name type="scientific">Pedobacter rhizosphaerae</name>
    <dbReference type="NCBI Taxonomy" id="390241"/>
    <lineage>
        <taxon>Bacteria</taxon>
        <taxon>Pseudomonadati</taxon>
        <taxon>Bacteroidota</taxon>
        <taxon>Sphingobacteriia</taxon>
        <taxon>Sphingobacteriales</taxon>
        <taxon>Sphingobacteriaceae</taxon>
        <taxon>Pedobacter</taxon>
    </lineage>
</organism>
<dbReference type="Proteomes" id="UP000199572">
    <property type="component" value="Unassembled WGS sequence"/>
</dbReference>
<accession>A0A1H9LBF7</accession>
<evidence type="ECO:0000313" key="2">
    <source>
        <dbReference type="Proteomes" id="UP000199572"/>
    </source>
</evidence>
<keyword evidence="2" id="KW-1185">Reference proteome</keyword>
<dbReference type="AlphaFoldDB" id="A0A1H9LBF7"/>
<dbReference type="EMBL" id="FOGG01000004">
    <property type="protein sequence ID" value="SER08559.1"/>
    <property type="molecule type" value="Genomic_DNA"/>
</dbReference>
<dbReference type="RefSeq" id="WP_175474463.1">
    <property type="nucleotide sequence ID" value="NZ_FOGG01000004.1"/>
</dbReference>